<evidence type="ECO:0000313" key="2">
    <source>
        <dbReference type="EMBL" id="MDI1429263.1"/>
    </source>
</evidence>
<comment type="caution">
    <text evidence="2">The sequence shown here is derived from an EMBL/GenBank/DDBJ whole genome shotgun (WGS) entry which is preliminary data.</text>
</comment>
<feature type="compositionally biased region" description="Low complexity" evidence="1">
    <location>
        <begin position="31"/>
        <end position="47"/>
    </location>
</feature>
<feature type="compositionally biased region" description="Gly residues" evidence="1">
    <location>
        <begin position="48"/>
        <end position="60"/>
    </location>
</feature>
<keyword evidence="3" id="KW-1185">Reference proteome</keyword>
<gene>
    <name evidence="2" type="ORF">QHF89_07150</name>
</gene>
<feature type="region of interest" description="Disordered" evidence="1">
    <location>
        <begin position="28"/>
        <end position="60"/>
    </location>
</feature>
<evidence type="ECO:0000256" key="1">
    <source>
        <dbReference type="SAM" id="MobiDB-lite"/>
    </source>
</evidence>
<protein>
    <recommendedName>
        <fullName evidence="4">Lipoprotein</fullName>
    </recommendedName>
</protein>
<evidence type="ECO:0008006" key="4">
    <source>
        <dbReference type="Google" id="ProtNLM"/>
    </source>
</evidence>
<dbReference type="SUPFAM" id="SSF89372">
    <property type="entry name" value="Fucose-specific lectin"/>
    <property type="match status" value="1"/>
</dbReference>
<organism evidence="2 3">
    <name type="scientific">Polyangium sorediatum</name>
    <dbReference type="NCBI Taxonomy" id="889274"/>
    <lineage>
        <taxon>Bacteria</taxon>
        <taxon>Pseudomonadati</taxon>
        <taxon>Myxococcota</taxon>
        <taxon>Polyangia</taxon>
        <taxon>Polyangiales</taxon>
        <taxon>Polyangiaceae</taxon>
        <taxon>Polyangium</taxon>
    </lineage>
</organism>
<reference evidence="2 3" key="1">
    <citation type="submission" date="2023-04" db="EMBL/GenBank/DDBJ databases">
        <title>The genome sequence of Polyangium sorediatum DSM14670.</title>
        <authorList>
            <person name="Zhang X."/>
        </authorList>
    </citation>
    <scope>NUCLEOTIDE SEQUENCE [LARGE SCALE GENOMIC DNA]</scope>
    <source>
        <strain evidence="2 3">DSM 14670</strain>
    </source>
</reference>
<dbReference type="PROSITE" id="PS51257">
    <property type="entry name" value="PROKAR_LIPOPROTEIN"/>
    <property type="match status" value="1"/>
</dbReference>
<dbReference type="EMBL" id="JARZHI010000004">
    <property type="protein sequence ID" value="MDI1429263.1"/>
    <property type="molecule type" value="Genomic_DNA"/>
</dbReference>
<name>A0ABT6NLU0_9BACT</name>
<dbReference type="Gene3D" id="2.120.10.70">
    <property type="entry name" value="Fucose-specific lectin"/>
    <property type="match status" value="1"/>
</dbReference>
<proteinExistence type="predicted"/>
<dbReference type="Proteomes" id="UP001160301">
    <property type="component" value="Unassembled WGS sequence"/>
</dbReference>
<evidence type="ECO:0000313" key="3">
    <source>
        <dbReference type="Proteomes" id="UP001160301"/>
    </source>
</evidence>
<dbReference type="RefSeq" id="WP_136965825.1">
    <property type="nucleotide sequence ID" value="NZ_JARZHI010000004.1"/>
</dbReference>
<accession>A0ABT6NLU0</accession>
<sequence length="439" mass="43677">MAKGHSQGLTLALLGVALSGCPIDDAQVGEAGSSSSSSGGMTTSSSSGSGGAGGIGGGGTGGVGGGSGGAGGGSGGMGGGCPVEPGLPGSCDVAGCPACPMLVMFATGTQGGVTKRFQSKDGWTMETAVSEKSADPPAFVILPGQKAGVALLHSSEGVTKDRIRASTWTEAGGFGLVTNVGANVTTRATPGIAASSAAAHIVYQDVTNNRYWYAAYTPASGFAPTNEEVKVGVDTYSLGDAAAAITVLGMDPVITNDGWGDPNLYTQRRAAGVWEAATQHLAAFDVDDTTPAIAALTSAQGPELVLVFTRANDKQLVFLTREGGTWSTTPVEITGAKSTDLALLALPSGGALLAYREVATGNLHWARFDGVAFSAVENLALKAMGRPALALGAGDAEAELVYVDTTGKAHHARLQNGAFTTPMVVGGANLVGVAIATNL</sequence>